<dbReference type="InterPro" id="IPR002575">
    <property type="entry name" value="Aminoglycoside_PTrfase"/>
</dbReference>
<evidence type="ECO:0000313" key="2">
    <source>
        <dbReference type="EMBL" id="RBQ21953.1"/>
    </source>
</evidence>
<keyword evidence="2" id="KW-0808">Transferase</keyword>
<sequence length="297" mass="32904">MIYTETPITDAARQALAATWGVGGQEERLFGGEESAAYRIGGHVVRIGPTWRGSAEIEWCHAVARHAAATFPEAVTPIPTPEGATVIRVEGRPVSLWPYIEGAWPESEVPAQREQAARLLARLHRALADARPGPRPVPSFAEHGLYGPSDVPDPADGLPDPALDRWLAEFHRTHTRRHPLHGDYYTGNTLIHDGVITAVLDWDEAFVGAPELELASAALEWGEDDFPAGGKEFIACYLEAGGTAEELDEESFAQLLRHRLRREYAYFTKVAAEGVVHDDEDLEYHRARVELFHRLRP</sequence>
<accession>A0A366M7Z4</accession>
<dbReference type="GO" id="GO:0016301">
    <property type="term" value="F:kinase activity"/>
    <property type="evidence" value="ECO:0007669"/>
    <property type="project" value="UniProtKB-KW"/>
</dbReference>
<dbReference type="PANTHER" id="PTHR21310">
    <property type="entry name" value="AMINOGLYCOSIDE PHOSPHOTRANSFERASE-RELATED-RELATED"/>
    <property type="match status" value="1"/>
</dbReference>
<dbReference type="PANTHER" id="PTHR21310:SF40">
    <property type="entry name" value="AMINOGLYCOSIDE PHOSPHOTRANSFERASE DOMAIN-CONTAINING PROTEIN-RELATED"/>
    <property type="match status" value="1"/>
</dbReference>
<dbReference type="SUPFAM" id="SSF56112">
    <property type="entry name" value="Protein kinase-like (PK-like)"/>
    <property type="match status" value="1"/>
</dbReference>
<dbReference type="InterPro" id="IPR051678">
    <property type="entry name" value="AGP_Transferase"/>
</dbReference>
<keyword evidence="2" id="KW-0418">Kinase</keyword>
<reference evidence="2 3" key="1">
    <citation type="submission" date="2018-06" db="EMBL/GenBank/DDBJ databases">
        <title>Sphaerisporangium craniellae sp. nov., isolated from a marine sponge in the South China Sea.</title>
        <authorList>
            <person name="Li L."/>
        </authorList>
    </citation>
    <scope>NUCLEOTIDE SEQUENCE [LARGE SCALE GENOMIC DNA]</scope>
    <source>
        <strain evidence="2 3">LHW63015</strain>
    </source>
</reference>
<organism evidence="2 3">
    <name type="scientific">Spongiactinospora rosea</name>
    <dbReference type="NCBI Taxonomy" id="2248750"/>
    <lineage>
        <taxon>Bacteria</taxon>
        <taxon>Bacillati</taxon>
        <taxon>Actinomycetota</taxon>
        <taxon>Actinomycetes</taxon>
        <taxon>Streptosporangiales</taxon>
        <taxon>Streptosporangiaceae</taxon>
        <taxon>Spongiactinospora</taxon>
    </lineage>
</organism>
<comment type="caution">
    <text evidence="2">The sequence shown here is derived from an EMBL/GenBank/DDBJ whole genome shotgun (WGS) entry which is preliminary data.</text>
</comment>
<gene>
    <name evidence="2" type="ORF">DP939_04590</name>
</gene>
<protein>
    <submittedName>
        <fullName evidence="2">Serine kinase</fullName>
    </submittedName>
</protein>
<dbReference type="RefSeq" id="WP_113979143.1">
    <property type="nucleotide sequence ID" value="NZ_QMEY01000001.1"/>
</dbReference>
<dbReference type="Pfam" id="PF01636">
    <property type="entry name" value="APH"/>
    <property type="match status" value="1"/>
</dbReference>
<dbReference type="InterPro" id="IPR011009">
    <property type="entry name" value="Kinase-like_dom_sf"/>
</dbReference>
<feature type="domain" description="Aminoglycoside phosphotransferase" evidence="1">
    <location>
        <begin position="31"/>
        <end position="238"/>
    </location>
</feature>
<dbReference type="Gene3D" id="3.90.1200.10">
    <property type="match status" value="1"/>
</dbReference>
<evidence type="ECO:0000259" key="1">
    <source>
        <dbReference type="Pfam" id="PF01636"/>
    </source>
</evidence>
<proteinExistence type="predicted"/>
<dbReference type="OrthoDB" id="5185751at2"/>
<evidence type="ECO:0000313" key="3">
    <source>
        <dbReference type="Proteomes" id="UP000253303"/>
    </source>
</evidence>
<dbReference type="Proteomes" id="UP000253303">
    <property type="component" value="Unassembled WGS sequence"/>
</dbReference>
<name>A0A366M7Z4_9ACTN</name>
<keyword evidence="3" id="KW-1185">Reference proteome</keyword>
<dbReference type="EMBL" id="QMEY01000001">
    <property type="protein sequence ID" value="RBQ21953.1"/>
    <property type="molecule type" value="Genomic_DNA"/>
</dbReference>
<dbReference type="AlphaFoldDB" id="A0A366M7Z4"/>